<dbReference type="Pfam" id="PF13377">
    <property type="entry name" value="Peripla_BP_3"/>
    <property type="match status" value="1"/>
</dbReference>
<dbReference type="PANTHER" id="PTHR30146:SF147">
    <property type="entry name" value="HTH-TYPE TRANSCRIPTIONAL REGULATOR DEGA"/>
    <property type="match status" value="1"/>
</dbReference>
<dbReference type="PRINTS" id="PR00036">
    <property type="entry name" value="HTHLACI"/>
</dbReference>
<dbReference type="Gene3D" id="1.10.260.40">
    <property type="entry name" value="lambda repressor-like DNA-binding domains"/>
    <property type="match status" value="1"/>
</dbReference>
<reference evidence="5" key="1">
    <citation type="submission" date="2022-02" db="EMBL/GenBank/DDBJ databases">
        <title>Halalkalibacter sp. nov. isolated from Lonar Lake, India.</title>
        <authorList>
            <person name="Joshi A."/>
            <person name="Thite S."/>
            <person name="Lodha T."/>
        </authorList>
    </citation>
    <scope>NUCLEOTIDE SEQUENCE</scope>
    <source>
        <strain evidence="5">MEB205</strain>
    </source>
</reference>
<protein>
    <submittedName>
        <fullName evidence="5">LacI family transcriptional regulator</fullName>
    </submittedName>
</protein>
<dbReference type="GO" id="GO:0000976">
    <property type="term" value="F:transcription cis-regulatory region binding"/>
    <property type="evidence" value="ECO:0007669"/>
    <property type="project" value="TreeGrafter"/>
</dbReference>
<dbReference type="InterPro" id="IPR028082">
    <property type="entry name" value="Peripla_BP_I"/>
</dbReference>
<dbReference type="InterPro" id="IPR046335">
    <property type="entry name" value="LacI/GalR-like_sensor"/>
</dbReference>
<dbReference type="Pfam" id="PF00356">
    <property type="entry name" value="LacI"/>
    <property type="match status" value="1"/>
</dbReference>
<evidence type="ECO:0000256" key="2">
    <source>
        <dbReference type="ARBA" id="ARBA00023125"/>
    </source>
</evidence>
<evidence type="ECO:0000256" key="1">
    <source>
        <dbReference type="ARBA" id="ARBA00023015"/>
    </source>
</evidence>
<evidence type="ECO:0000259" key="4">
    <source>
        <dbReference type="PROSITE" id="PS50932"/>
    </source>
</evidence>
<keyword evidence="2" id="KW-0238">DNA-binding</keyword>
<dbReference type="InterPro" id="IPR000843">
    <property type="entry name" value="HTH_LacI"/>
</dbReference>
<keyword evidence="3" id="KW-0804">Transcription</keyword>
<evidence type="ECO:0000256" key="3">
    <source>
        <dbReference type="ARBA" id="ARBA00023163"/>
    </source>
</evidence>
<proteinExistence type="predicted"/>
<dbReference type="RefSeq" id="WP_250094545.1">
    <property type="nucleotide sequence ID" value="NZ_JAKRYL010000001.1"/>
</dbReference>
<evidence type="ECO:0000313" key="5">
    <source>
        <dbReference type="EMBL" id="MCL7745607.1"/>
    </source>
</evidence>
<name>A0A9X2A2K8_9BACI</name>
<keyword evidence="1" id="KW-0805">Transcription regulation</keyword>
<dbReference type="AlphaFoldDB" id="A0A9X2A2K8"/>
<gene>
    <name evidence="5" type="ORF">MF646_00590</name>
</gene>
<accession>A0A9X2A2K8</accession>
<evidence type="ECO:0000313" key="6">
    <source>
        <dbReference type="Proteomes" id="UP001139150"/>
    </source>
</evidence>
<dbReference type="SUPFAM" id="SSF47413">
    <property type="entry name" value="lambda repressor-like DNA-binding domains"/>
    <property type="match status" value="1"/>
</dbReference>
<dbReference type="PROSITE" id="PS00356">
    <property type="entry name" value="HTH_LACI_1"/>
    <property type="match status" value="1"/>
</dbReference>
<feature type="domain" description="HTH lacI-type" evidence="4">
    <location>
        <begin position="3"/>
        <end position="57"/>
    </location>
</feature>
<sequence length="331" mass="36399">MKTTIYDVAKEAGVSIATVSNVINNNGRVGEKTRQKVLKTMAQLEYSPSVVASALTGKKTNTVGLLIPDISNPFFADIARSIEDRGNELGISVIICSTDNLEEKEKKYISLLIRKSVDGFILASGVKSLDLLEEVMEKKIPVALIANDIPSLPITTVTIDDFKGGYIGTKHLLSLNHTKIAMIAEHAWSNIQRINGYKQALLEQNVEPREEYFIKTEATIERGKEAGLQLLNLEEPPSAIFACNDLLAIGAIEAARELGFDLPNDLSVIGFDNTVLCRLTVPKLTSVSQPIHDMGKKVFDMLLDSDFTNQKTLFMPELVVRESSGKYKDTV</sequence>
<dbReference type="PANTHER" id="PTHR30146">
    <property type="entry name" value="LACI-RELATED TRANSCRIPTIONAL REPRESSOR"/>
    <property type="match status" value="1"/>
</dbReference>
<dbReference type="EMBL" id="JAKRYL010000001">
    <property type="protein sequence ID" value="MCL7745607.1"/>
    <property type="molecule type" value="Genomic_DNA"/>
</dbReference>
<organism evidence="5 6">
    <name type="scientific">Halalkalibacter alkaliphilus</name>
    <dbReference type="NCBI Taxonomy" id="2917993"/>
    <lineage>
        <taxon>Bacteria</taxon>
        <taxon>Bacillati</taxon>
        <taxon>Bacillota</taxon>
        <taxon>Bacilli</taxon>
        <taxon>Bacillales</taxon>
        <taxon>Bacillaceae</taxon>
        <taxon>Halalkalibacter</taxon>
    </lineage>
</organism>
<dbReference type="SMART" id="SM00354">
    <property type="entry name" value="HTH_LACI"/>
    <property type="match status" value="1"/>
</dbReference>
<dbReference type="CDD" id="cd06267">
    <property type="entry name" value="PBP1_LacI_sugar_binding-like"/>
    <property type="match status" value="1"/>
</dbReference>
<dbReference type="SUPFAM" id="SSF53822">
    <property type="entry name" value="Periplasmic binding protein-like I"/>
    <property type="match status" value="1"/>
</dbReference>
<dbReference type="Gene3D" id="3.40.50.2300">
    <property type="match status" value="2"/>
</dbReference>
<keyword evidence="6" id="KW-1185">Reference proteome</keyword>
<dbReference type="PROSITE" id="PS50932">
    <property type="entry name" value="HTH_LACI_2"/>
    <property type="match status" value="1"/>
</dbReference>
<comment type="caution">
    <text evidence="5">The sequence shown here is derived from an EMBL/GenBank/DDBJ whole genome shotgun (WGS) entry which is preliminary data.</text>
</comment>
<dbReference type="Proteomes" id="UP001139150">
    <property type="component" value="Unassembled WGS sequence"/>
</dbReference>
<dbReference type="InterPro" id="IPR010982">
    <property type="entry name" value="Lambda_DNA-bd_dom_sf"/>
</dbReference>
<dbReference type="CDD" id="cd01392">
    <property type="entry name" value="HTH_LacI"/>
    <property type="match status" value="1"/>
</dbReference>
<dbReference type="GO" id="GO:0003700">
    <property type="term" value="F:DNA-binding transcription factor activity"/>
    <property type="evidence" value="ECO:0007669"/>
    <property type="project" value="TreeGrafter"/>
</dbReference>